<keyword evidence="7" id="KW-0175">Coiled coil</keyword>
<dbReference type="KEGG" id="aqu:109592695"/>
<feature type="disulfide bond" evidence="11">
    <location>
        <begin position="198"/>
        <end position="207"/>
    </location>
</feature>
<evidence type="ECO:0000313" key="14">
    <source>
        <dbReference type="Proteomes" id="UP000007879"/>
    </source>
</evidence>
<evidence type="ECO:0000256" key="4">
    <source>
        <dbReference type="ARBA" id="ARBA00022729"/>
    </source>
</evidence>
<evidence type="ECO:0000256" key="9">
    <source>
        <dbReference type="ARBA" id="ARBA00023180"/>
    </source>
</evidence>
<keyword evidence="10 11" id="KW-0424">Laminin EGF-like domain</keyword>
<proteinExistence type="predicted"/>
<evidence type="ECO:0000256" key="1">
    <source>
        <dbReference type="ARBA" id="ARBA00004302"/>
    </source>
</evidence>
<dbReference type="FunFam" id="2.10.25.10:FF:000135">
    <property type="entry name" value="Laminin subunit beta 4"/>
    <property type="match status" value="1"/>
</dbReference>
<dbReference type="InterPro" id="IPR002049">
    <property type="entry name" value="LE_dom"/>
</dbReference>
<dbReference type="AlphaFoldDB" id="A0AAN0K274"/>
<evidence type="ECO:0000256" key="7">
    <source>
        <dbReference type="ARBA" id="ARBA00023054"/>
    </source>
</evidence>
<reference evidence="13" key="2">
    <citation type="submission" date="2024-06" db="UniProtKB">
        <authorList>
            <consortium name="EnsemblMetazoa"/>
        </authorList>
    </citation>
    <scope>IDENTIFICATION</scope>
</reference>
<evidence type="ECO:0000256" key="6">
    <source>
        <dbReference type="ARBA" id="ARBA00022869"/>
    </source>
</evidence>
<dbReference type="PRINTS" id="PR00011">
    <property type="entry name" value="EGFLAMININ"/>
</dbReference>
<dbReference type="CDD" id="cd00055">
    <property type="entry name" value="EGF_Lam"/>
    <property type="match status" value="3"/>
</dbReference>
<feature type="disulfide bond" evidence="11">
    <location>
        <begin position="121"/>
        <end position="133"/>
    </location>
</feature>
<dbReference type="PANTHER" id="PTHR10574:SF274">
    <property type="entry name" value="USHERIN"/>
    <property type="match status" value="1"/>
</dbReference>
<dbReference type="InterPro" id="IPR056863">
    <property type="entry name" value="LMN_ATRN_NET-like_EGF"/>
</dbReference>
<organism evidence="13 14">
    <name type="scientific">Amphimedon queenslandica</name>
    <name type="common">Sponge</name>
    <dbReference type="NCBI Taxonomy" id="400682"/>
    <lineage>
        <taxon>Eukaryota</taxon>
        <taxon>Metazoa</taxon>
        <taxon>Porifera</taxon>
        <taxon>Demospongiae</taxon>
        <taxon>Heteroscleromorpha</taxon>
        <taxon>Haplosclerida</taxon>
        <taxon>Niphatidae</taxon>
        <taxon>Amphimedon</taxon>
    </lineage>
</organism>
<evidence type="ECO:0000256" key="3">
    <source>
        <dbReference type="ARBA" id="ARBA00022530"/>
    </source>
</evidence>
<dbReference type="RefSeq" id="XP_019863641.1">
    <property type="nucleotide sequence ID" value="XM_020008082.1"/>
</dbReference>
<comment type="caution">
    <text evidence="11">Lacks conserved residue(s) required for the propagation of feature annotation.</text>
</comment>
<dbReference type="SUPFAM" id="SSF57196">
    <property type="entry name" value="EGF/Laminin"/>
    <property type="match status" value="4"/>
</dbReference>
<sequence length="210" mass="22176">CACYGHASRCSNDLQSICECVHNTQGDRCNECLPLYNNKPWRRGISTQANPCIICNCNNHADSCVYNATLDPFPDSFDSGGGGVCTNCQDNTEGRYCESCSDGYYRPAGVSPSNSSPCTPCNCDSTGSTGPVCIKAEGIPGEVVGQCPCRDNVRGRACDECADGFFNLTAGCQSCHCNTDGTIGGSVSCNENTGKCSCKLNVEGLRCDQC</sequence>
<evidence type="ECO:0000256" key="10">
    <source>
        <dbReference type="ARBA" id="ARBA00023292"/>
    </source>
</evidence>
<dbReference type="GO" id="GO:0009888">
    <property type="term" value="P:tissue development"/>
    <property type="evidence" value="ECO:0007669"/>
    <property type="project" value="TreeGrafter"/>
</dbReference>
<feature type="domain" description="Laminin EGF-like" evidence="12">
    <location>
        <begin position="175"/>
        <end position="210"/>
    </location>
</feature>
<keyword evidence="6" id="KW-0084">Basement membrane</keyword>
<name>A0AAN0K274_AMPQE</name>
<keyword evidence="3" id="KW-0272">Extracellular matrix</keyword>
<dbReference type="InterPro" id="IPR050440">
    <property type="entry name" value="Laminin/Netrin_ECM"/>
</dbReference>
<dbReference type="PROSITE" id="PS50027">
    <property type="entry name" value="EGF_LAM_2"/>
    <property type="match status" value="2"/>
</dbReference>
<dbReference type="EnsemblMetazoa" id="XM_020008082.1">
    <property type="protein sequence ID" value="XP_019863641.1"/>
    <property type="gene ID" value="LOC109592695"/>
</dbReference>
<protein>
    <recommendedName>
        <fullName evidence="12">Laminin EGF-like domain-containing protein</fullName>
    </recommendedName>
</protein>
<keyword evidence="8 11" id="KW-1015">Disulfide bond</keyword>
<evidence type="ECO:0000259" key="12">
    <source>
        <dbReference type="PROSITE" id="PS50027"/>
    </source>
</evidence>
<dbReference type="PANTHER" id="PTHR10574">
    <property type="entry name" value="NETRIN/LAMININ-RELATED"/>
    <property type="match status" value="1"/>
</dbReference>
<accession>A0AAN0K274</accession>
<evidence type="ECO:0000313" key="13">
    <source>
        <dbReference type="EnsemblMetazoa" id="XP_019863641.1"/>
    </source>
</evidence>
<dbReference type="Gene3D" id="2.10.25.10">
    <property type="entry name" value="Laminin"/>
    <property type="match status" value="4"/>
</dbReference>
<reference evidence="14" key="1">
    <citation type="journal article" date="2010" name="Nature">
        <title>The Amphimedon queenslandica genome and the evolution of animal complexity.</title>
        <authorList>
            <person name="Srivastava M."/>
            <person name="Simakov O."/>
            <person name="Chapman J."/>
            <person name="Fahey B."/>
            <person name="Gauthier M.E."/>
            <person name="Mitros T."/>
            <person name="Richards G.S."/>
            <person name="Conaco C."/>
            <person name="Dacre M."/>
            <person name="Hellsten U."/>
            <person name="Larroux C."/>
            <person name="Putnam N.H."/>
            <person name="Stanke M."/>
            <person name="Adamska M."/>
            <person name="Darling A."/>
            <person name="Degnan S.M."/>
            <person name="Oakley T.H."/>
            <person name="Plachetzki D.C."/>
            <person name="Zhai Y."/>
            <person name="Adamski M."/>
            <person name="Calcino A."/>
            <person name="Cummins S.F."/>
            <person name="Goodstein D.M."/>
            <person name="Harris C."/>
            <person name="Jackson D.J."/>
            <person name="Leys S.P."/>
            <person name="Shu S."/>
            <person name="Woodcroft B.J."/>
            <person name="Vervoort M."/>
            <person name="Kosik K.S."/>
            <person name="Manning G."/>
            <person name="Degnan B.M."/>
            <person name="Rokhsar D.S."/>
        </authorList>
    </citation>
    <scope>NUCLEOTIDE SEQUENCE [LARGE SCALE GENOMIC DNA]</scope>
</reference>
<keyword evidence="4" id="KW-0732">Signal</keyword>
<dbReference type="FunFam" id="2.10.25.10:FF:000069">
    <property type="entry name" value="Laminin subunit alpha 1"/>
    <property type="match status" value="1"/>
</dbReference>
<comment type="subcellular location">
    <subcellularLocation>
        <location evidence="1">Secreted</location>
        <location evidence="1">Extracellular space</location>
        <location evidence="1">Extracellular matrix</location>
        <location evidence="1">Basement membrane</location>
    </subcellularLocation>
</comment>
<keyword evidence="2" id="KW-0964">Secreted</keyword>
<dbReference type="PROSITE" id="PS01248">
    <property type="entry name" value="EGF_LAM_1"/>
    <property type="match status" value="1"/>
</dbReference>
<dbReference type="GO" id="GO:0005604">
    <property type="term" value="C:basement membrane"/>
    <property type="evidence" value="ECO:0007669"/>
    <property type="project" value="UniProtKB-SubCell"/>
</dbReference>
<dbReference type="GeneID" id="109592695"/>
<feature type="disulfide bond" evidence="11">
    <location>
        <begin position="149"/>
        <end position="158"/>
    </location>
</feature>
<feature type="domain" description="Laminin EGF-like" evidence="12">
    <location>
        <begin position="121"/>
        <end position="174"/>
    </location>
</feature>
<dbReference type="Proteomes" id="UP000007879">
    <property type="component" value="Unassembled WGS sequence"/>
</dbReference>
<evidence type="ECO:0000256" key="8">
    <source>
        <dbReference type="ARBA" id="ARBA00023157"/>
    </source>
</evidence>
<keyword evidence="9" id="KW-0325">Glycoprotein</keyword>
<evidence type="ECO:0000256" key="5">
    <source>
        <dbReference type="ARBA" id="ARBA00022737"/>
    </source>
</evidence>
<keyword evidence="5" id="KW-0677">Repeat</keyword>
<dbReference type="Pfam" id="PF00053">
    <property type="entry name" value="EGF_laminin"/>
    <property type="match status" value="3"/>
</dbReference>
<evidence type="ECO:0000256" key="2">
    <source>
        <dbReference type="ARBA" id="ARBA00022525"/>
    </source>
</evidence>
<dbReference type="SMART" id="SM00180">
    <property type="entry name" value="EGF_Lam"/>
    <property type="match status" value="4"/>
</dbReference>
<evidence type="ECO:0000256" key="11">
    <source>
        <dbReference type="PROSITE-ProRule" id="PRU00460"/>
    </source>
</evidence>
<dbReference type="Pfam" id="PF24973">
    <property type="entry name" value="EGF_LMN_ATRN"/>
    <property type="match status" value="1"/>
</dbReference>
<keyword evidence="14" id="KW-1185">Reference proteome</keyword>